<evidence type="ECO:0000313" key="4">
    <source>
        <dbReference type="Proteomes" id="UP001446871"/>
    </source>
</evidence>
<dbReference type="EMBL" id="JAQQWM010000002">
    <property type="protein sequence ID" value="KAK8076975.1"/>
    <property type="molecule type" value="Genomic_DNA"/>
</dbReference>
<dbReference type="Proteomes" id="UP001446871">
    <property type="component" value="Unassembled WGS sequence"/>
</dbReference>
<keyword evidence="4" id="KW-1185">Reference proteome</keyword>
<keyword evidence="1" id="KW-0812">Transmembrane</keyword>
<name>A0ABR1W0D9_9PEZI</name>
<gene>
    <name evidence="3" type="ORF">PG996_003145</name>
</gene>
<feature type="transmembrane region" description="Helical" evidence="1">
    <location>
        <begin position="39"/>
        <end position="63"/>
    </location>
</feature>
<accession>A0ABR1W0D9</accession>
<evidence type="ECO:0000313" key="3">
    <source>
        <dbReference type="EMBL" id="KAK8076975.1"/>
    </source>
</evidence>
<evidence type="ECO:0000256" key="1">
    <source>
        <dbReference type="SAM" id="Phobius"/>
    </source>
</evidence>
<organism evidence="3 4">
    <name type="scientific">Apiospora saccharicola</name>
    <dbReference type="NCBI Taxonomy" id="335842"/>
    <lineage>
        <taxon>Eukaryota</taxon>
        <taxon>Fungi</taxon>
        <taxon>Dikarya</taxon>
        <taxon>Ascomycota</taxon>
        <taxon>Pezizomycotina</taxon>
        <taxon>Sordariomycetes</taxon>
        <taxon>Xylariomycetidae</taxon>
        <taxon>Amphisphaeriales</taxon>
        <taxon>Apiosporaceae</taxon>
        <taxon>Apiospora</taxon>
    </lineage>
</organism>
<sequence>MSQLFPPGITNVSIDIIIYILPVFYLCRLQVPLRRRLGLIALFTMRGGAATVSLLRFIVLWQLRNTADVT</sequence>
<protein>
    <recommendedName>
        <fullName evidence="2">Rhodopsin domain-containing protein</fullName>
    </recommendedName>
</protein>
<dbReference type="InterPro" id="IPR049326">
    <property type="entry name" value="Rhodopsin_dom_fungi"/>
</dbReference>
<proteinExistence type="predicted"/>
<evidence type="ECO:0000259" key="2">
    <source>
        <dbReference type="Pfam" id="PF20684"/>
    </source>
</evidence>
<keyword evidence="1" id="KW-0472">Membrane</keyword>
<reference evidence="3 4" key="1">
    <citation type="submission" date="2023-01" db="EMBL/GenBank/DDBJ databases">
        <title>Analysis of 21 Apiospora genomes using comparative genomics revels a genus with tremendous synthesis potential of carbohydrate active enzymes and secondary metabolites.</title>
        <authorList>
            <person name="Sorensen T."/>
        </authorList>
    </citation>
    <scope>NUCLEOTIDE SEQUENCE [LARGE SCALE GENOMIC DNA]</scope>
    <source>
        <strain evidence="3 4">CBS 83171</strain>
    </source>
</reference>
<feature type="transmembrane region" description="Helical" evidence="1">
    <location>
        <begin position="6"/>
        <end position="27"/>
    </location>
</feature>
<dbReference type="Pfam" id="PF20684">
    <property type="entry name" value="Fung_rhodopsin"/>
    <property type="match status" value="1"/>
</dbReference>
<feature type="domain" description="Rhodopsin" evidence="2">
    <location>
        <begin position="8"/>
        <end position="70"/>
    </location>
</feature>
<keyword evidence="1" id="KW-1133">Transmembrane helix</keyword>
<comment type="caution">
    <text evidence="3">The sequence shown here is derived from an EMBL/GenBank/DDBJ whole genome shotgun (WGS) entry which is preliminary data.</text>
</comment>